<sequence>MSTYSYRLLKDNKNGEVTRRTYKERELRVMTTFQLREICNREKIVKSIINPLDKEELIRLIMRYRGEEESLFIREYAEGGIDRVESFLKKVDRIEVFGEPLQYPTKITAYEDVNMEIFDNYLLSSNKELKEGNLLLVDSNFHLCGIFNVIKDNLEGKEKFYITRSSSIPLKETKNKHYNLLYLEEKDSENIYHIYYNEEDLIPSNIKFHSLPLLQFEVRKIEDTTLPLAIDFGTSNTTAGIYSSSEAAYGLMGSINEASKEIQFVKVVDSTQKQLEVTPLIPSVVGVKAVENEKVKYYFGYEAIKISQKSYIDDGLTVFYDIKRWINDFERMEIITDSTGKRAFIQRKEVIKAYLEYVINLAKQRFKYNFKYIHISAPAKQKYKFNMLFKEILKDYEIESENTLEEGAAVLFNTISELIENNKYSEGERYKALIIDCGGGTTDLSSCEFSIHNNRVSYQINIETAYENGDTDFGGNNLTYKILQFIKVLMAEKLTKGTLEARASILEGFDIDIFRAVDENGVLPLYHRLNEEYLKAETVIPTRFKEYENRSTEDYYKVKSNYYLLFDIAERVKKEFFDNPSLLRVFLTSEDRKLSEETTTITYDKWKLYSLKNSILEVPKEGPEINLSVFEINTLFKADIYSIIKRFLEKLDRERRLFDFSIIKLTGQSCKVEIFKEALKEFIPGRFIQAKRNKKNTKGDYDLKLACLKGSLKYLQGKKFGYTKVTLNTKKPTLPYVITAFTHRGEEKVLIHGTERGRNKGTISRFMERIVLKLYLKDNNGLIRHEYDYNVNIEDFKPVTAEEILRKYGHAISQQETDTIVNDEVKFFLWSVQEEWGFSLVPVLRQEEGLFIGKEGFFSFENDQWEKNFFDGLK</sequence>
<evidence type="ECO:0000313" key="1">
    <source>
        <dbReference type="EMBL" id="MBP2021881.1"/>
    </source>
</evidence>
<dbReference type="PANTHER" id="PTHR42749:SF1">
    <property type="entry name" value="CELL SHAPE-DETERMINING PROTEIN MREB"/>
    <property type="match status" value="1"/>
</dbReference>
<proteinExistence type="predicted"/>
<dbReference type="Gene3D" id="3.30.420.40">
    <property type="match status" value="2"/>
</dbReference>
<dbReference type="PANTHER" id="PTHR42749">
    <property type="entry name" value="CELL SHAPE-DETERMINING PROTEIN MREB"/>
    <property type="match status" value="1"/>
</dbReference>
<evidence type="ECO:0008006" key="3">
    <source>
        <dbReference type="Google" id="ProtNLM"/>
    </source>
</evidence>
<gene>
    <name evidence="1" type="ORF">J2Z44_001677</name>
</gene>
<reference evidence="1 2" key="1">
    <citation type="submission" date="2021-03" db="EMBL/GenBank/DDBJ databases">
        <title>Genomic Encyclopedia of Type Strains, Phase IV (KMG-IV): sequencing the most valuable type-strain genomes for metagenomic binning, comparative biology and taxonomic classification.</title>
        <authorList>
            <person name="Goeker M."/>
        </authorList>
    </citation>
    <scope>NUCLEOTIDE SEQUENCE [LARGE SCALE GENOMIC DNA]</scope>
    <source>
        <strain evidence="1 2">DSM 28650</strain>
    </source>
</reference>
<dbReference type="SUPFAM" id="SSF53067">
    <property type="entry name" value="Actin-like ATPase domain"/>
    <property type="match status" value="2"/>
</dbReference>
<keyword evidence="2" id="KW-1185">Reference proteome</keyword>
<dbReference type="Gene3D" id="3.90.640.10">
    <property type="entry name" value="Actin, Chain A, domain 4"/>
    <property type="match status" value="1"/>
</dbReference>
<comment type="caution">
    <text evidence="1">The sequence shown here is derived from an EMBL/GenBank/DDBJ whole genome shotgun (WGS) entry which is preliminary data.</text>
</comment>
<organism evidence="1 2">
    <name type="scientific">Clostridium punense</name>
    <dbReference type="NCBI Taxonomy" id="1054297"/>
    <lineage>
        <taxon>Bacteria</taxon>
        <taxon>Bacillati</taxon>
        <taxon>Bacillota</taxon>
        <taxon>Clostridia</taxon>
        <taxon>Eubacteriales</taxon>
        <taxon>Clostridiaceae</taxon>
        <taxon>Clostridium</taxon>
    </lineage>
</organism>
<protein>
    <recommendedName>
        <fullName evidence="3">Molecular chaperone</fullName>
    </recommendedName>
</protein>
<dbReference type="EMBL" id="JAGGLL010000011">
    <property type="protein sequence ID" value="MBP2021881.1"/>
    <property type="molecule type" value="Genomic_DNA"/>
</dbReference>
<dbReference type="InterPro" id="IPR043129">
    <property type="entry name" value="ATPase_NBD"/>
</dbReference>
<evidence type="ECO:0000313" key="2">
    <source>
        <dbReference type="Proteomes" id="UP001519308"/>
    </source>
</evidence>
<name>A0ABS4K273_9CLOT</name>
<dbReference type="Proteomes" id="UP001519308">
    <property type="component" value="Unassembled WGS sequence"/>
</dbReference>
<dbReference type="RefSeq" id="WP_021281341.1">
    <property type="nucleotide sequence ID" value="NZ_JAGGLL010000011.1"/>
</dbReference>
<accession>A0ABS4K273</accession>